<comment type="caution">
    <text evidence="2">The sequence shown here is derived from an EMBL/GenBank/DDBJ whole genome shotgun (WGS) entry which is preliminary data.</text>
</comment>
<dbReference type="InterPro" id="IPR041178">
    <property type="entry name" value="RPA43_OB"/>
</dbReference>
<name>A0A9N9CN67_9GLOM</name>
<proteinExistence type="predicted"/>
<evidence type="ECO:0000259" key="1">
    <source>
        <dbReference type="Pfam" id="PF17875"/>
    </source>
</evidence>
<gene>
    <name evidence="2" type="ORF">ALEPTO_LOCUS8408</name>
</gene>
<dbReference type="OrthoDB" id="10250504at2759"/>
<dbReference type="Gene3D" id="2.40.50.1060">
    <property type="match status" value="1"/>
</dbReference>
<keyword evidence="3" id="KW-1185">Reference proteome</keyword>
<sequence length="161" mass="18729">DQISTDKKQSEKKKHSRHNKIADLNIDIINQESLNNLPFSKVTAKLLIHLAPPFLKNVEAFVMEYFEEILLSIPDGAGYLFDDAPFANIWSPTHIGMLLYRYYNASIPIQYIPTDKFRWRPNKEWIKPTLDIESVSLGNWIDLENNHVIEKDDEVAFEVVE</sequence>
<protein>
    <submittedName>
        <fullName evidence="2">9738_t:CDS:1</fullName>
    </submittedName>
</protein>
<accession>A0A9N9CN67</accession>
<organism evidence="2 3">
    <name type="scientific">Ambispora leptoticha</name>
    <dbReference type="NCBI Taxonomy" id="144679"/>
    <lineage>
        <taxon>Eukaryota</taxon>
        <taxon>Fungi</taxon>
        <taxon>Fungi incertae sedis</taxon>
        <taxon>Mucoromycota</taxon>
        <taxon>Glomeromycotina</taxon>
        <taxon>Glomeromycetes</taxon>
        <taxon>Archaeosporales</taxon>
        <taxon>Ambisporaceae</taxon>
        <taxon>Ambispora</taxon>
    </lineage>
</organism>
<dbReference type="Proteomes" id="UP000789508">
    <property type="component" value="Unassembled WGS sequence"/>
</dbReference>
<dbReference type="EMBL" id="CAJVPS010004718">
    <property type="protein sequence ID" value="CAG8607207.1"/>
    <property type="molecule type" value="Genomic_DNA"/>
</dbReference>
<feature type="domain" description="RPA43 OB" evidence="1">
    <location>
        <begin position="88"/>
        <end position="160"/>
    </location>
</feature>
<reference evidence="2" key="1">
    <citation type="submission" date="2021-06" db="EMBL/GenBank/DDBJ databases">
        <authorList>
            <person name="Kallberg Y."/>
            <person name="Tangrot J."/>
            <person name="Rosling A."/>
        </authorList>
    </citation>
    <scope>NUCLEOTIDE SEQUENCE</scope>
    <source>
        <strain evidence="2">FL130A</strain>
    </source>
</reference>
<dbReference type="Pfam" id="PF17875">
    <property type="entry name" value="RPA43_OB"/>
    <property type="match status" value="1"/>
</dbReference>
<feature type="non-terminal residue" evidence="2">
    <location>
        <position position="161"/>
    </location>
</feature>
<evidence type="ECO:0000313" key="3">
    <source>
        <dbReference type="Proteomes" id="UP000789508"/>
    </source>
</evidence>
<evidence type="ECO:0000313" key="2">
    <source>
        <dbReference type="EMBL" id="CAG8607207.1"/>
    </source>
</evidence>
<dbReference type="AlphaFoldDB" id="A0A9N9CN67"/>